<dbReference type="RefSeq" id="WP_273689033.1">
    <property type="nucleotide sequence ID" value="NZ_CP117411.1"/>
</dbReference>
<proteinExistence type="predicted"/>
<accession>A0ABY7TLT0</accession>
<evidence type="ECO:0000313" key="2">
    <source>
        <dbReference type="Proteomes" id="UP001220395"/>
    </source>
</evidence>
<dbReference type="Proteomes" id="UP001220395">
    <property type="component" value="Chromosome"/>
</dbReference>
<name>A0ABY7TLT0_9SPHN</name>
<organism evidence="1 2">
    <name type="scientific">Sphingomonas naphthae</name>
    <dbReference type="NCBI Taxonomy" id="1813468"/>
    <lineage>
        <taxon>Bacteria</taxon>
        <taxon>Pseudomonadati</taxon>
        <taxon>Pseudomonadota</taxon>
        <taxon>Alphaproteobacteria</taxon>
        <taxon>Sphingomonadales</taxon>
        <taxon>Sphingomonadaceae</taxon>
        <taxon>Sphingomonas</taxon>
    </lineage>
</organism>
<gene>
    <name evidence="1" type="ORF">PQ455_02875</name>
</gene>
<reference evidence="1 2" key="1">
    <citation type="submission" date="2023-02" db="EMBL/GenBank/DDBJ databases">
        <title>Genome sequence of Sphingomonas naphthae.</title>
        <authorList>
            <person name="Kim S."/>
            <person name="Heo J."/>
            <person name="Kwon S.-W."/>
        </authorList>
    </citation>
    <scope>NUCLEOTIDE SEQUENCE [LARGE SCALE GENOMIC DNA]</scope>
    <source>
        <strain evidence="1 2">KACC 18716</strain>
    </source>
</reference>
<protein>
    <submittedName>
        <fullName evidence="1">Uncharacterized protein</fullName>
    </submittedName>
</protein>
<sequence length="108" mass="11972">MPTKFTFHGGSLVTDGYASKLIRQASSRLNEVGRGGGGLSKHEYNAAAIVNGRLDWLDEDLRTTLISMNRDFAFTVVAVILENWDREMRLPADHADAPKGDQRVLRGE</sequence>
<evidence type="ECO:0000313" key="1">
    <source>
        <dbReference type="EMBL" id="WCT74192.1"/>
    </source>
</evidence>
<keyword evidence="2" id="KW-1185">Reference proteome</keyword>
<dbReference type="EMBL" id="CP117411">
    <property type="protein sequence ID" value="WCT74192.1"/>
    <property type="molecule type" value="Genomic_DNA"/>
</dbReference>